<sequence length="46" mass="4471">MSGVLQGVIVLIVASVAVYGLLMAVGSGKAAADGHGHDSHGGHGHH</sequence>
<comment type="caution">
    <text evidence="2">The sequence shown here is derived from an EMBL/GenBank/DDBJ whole genome shotgun (WGS) entry which is preliminary data.</text>
</comment>
<keyword evidence="1" id="KW-1133">Transmembrane helix</keyword>
<dbReference type="RefSeq" id="WP_211548504.1">
    <property type="nucleotide sequence ID" value="NZ_JAGTUF010000008.1"/>
</dbReference>
<keyword evidence="1" id="KW-0812">Transmembrane</keyword>
<evidence type="ECO:0000313" key="2">
    <source>
        <dbReference type="EMBL" id="MBR9972089.1"/>
    </source>
</evidence>
<proteinExistence type="predicted"/>
<name>A0ABS5ICD3_9PROT</name>
<evidence type="ECO:0000313" key="3">
    <source>
        <dbReference type="Proteomes" id="UP000680714"/>
    </source>
</evidence>
<accession>A0ABS5ICD3</accession>
<dbReference type="EMBL" id="JAGTUF010000008">
    <property type="protein sequence ID" value="MBR9972089.1"/>
    <property type="molecule type" value="Genomic_DNA"/>
</dbReference>
<reference evidence="2 3" key="1">
    <citation type="submission" date="2021-04" db="EMBL/GenBank/DDBJ databases">
        <title>Magnetospirillum sulfuroxidans sp. nov., a facultative chemolithoautotrophic sulfur-oxidizing alphaproteobacterium isolated from freshwater sediment and proposals for Paramagetospirillum gen. nov., and Magnetospirillaceae fam. nov.</title>
        <authorList>
            <person name="Koziaeva V."/>
            <person name="Geelhoed J.S."/>
            <person name="Sorokin D.Y."/>
            <person name="Grouzdev D.S."/>
        </authorList>
    </citation>
    <scope>NUCLEOTIDE SEQUENCE [LARGE SCALE GENOMIC DNA]</scope>
    <source>
        <strain evidence="2 3">J10</strain>
    </source>
</reference>
<feature type="transmembrane region" description="Helical" evidence="1">
    <location>
        <begin position="6"/>
        <end position="25"/>
    </location>
</feature>
<gene>
    <name evidence="2" type="ORF">KEC16_10205</name>
</gene>
<organism evidence="2 3">
    <name type="scientific">Magnetospirillum sulfuroxidans</name>
    <dbReference type="NCBI Taxonomy" id="611300"/>
    <lineage>
        <taxon>Bacteria</taxon>
        <taxon>Pseudomonadati</taxon>
        <taxon>Pseudomonadota</taxon>
        <taxon>Alphaproteobacteria</taxon>
        <taxon>Rhodospirillales</taxon>
        <taxon>Rhodospirillaceae</taxon>
        <taxon>Magnetospirillum</taxon>
    </lineage>
</organism>
<dbReference type="Proteomes" id="UP000680714">
    <property type="component" value="Unassembled WGS sequence"/>
</dbReference>
<protein>
    <submittedName>
        <fullName evidence="2">Uncharacterized protein</fullName>
    </submittedName>
</protein>
<keyword evidence="1" id="KW-0472">Membrane</keyword>
<evidence type="ECO:0000256" key="1">
    <source>
        <dbReference type="SAM" id="Phobius"/>
    </source>
</evidence>
<keyword evidence="3" id="KW-1185">Reference proteome</keyword>